<dbReference type="InterPro" id="IPR029069">
    <property type="entry name" value="HotDog_dom_sf"/>
</dbReference>
<dbReference type="PANTHER" id="PTHR30272">
    <property type="entry name" value="3-HYDROXYACYL-[ACYL-CARRIER-PROTEIN] DEHYDRATASE"/>
    <property type="match status" value="1"/>
</dbReference>
<dbReference type="Gene3D" id="3.10.129.10">
    <property type="entry name" value="Hotdog Thioesterase"/>
    <property type="match status" value="1"/>
</dbReference>
<dbReference type="SUPFAM" id="SSF54637">
    <property type="entry name" value="Thioesterase/thiol ester dehydrase-isomerase"/>
    <property type="match status" value="1"/>
</dbReference>
<comment type="caution">
    <text evidence="11">The sequence shown here is derived from an EMBL/GenBank/DDBJ whole genome shotgun (WGS) entry which is preliminary data.</text>
</comment>
<dbReference type="FunFam" id="3.10.129.10:FF:000001">
    <property type="entry name" value="3-hydroxyacyl-[acyl-carrier-protein] dehydratase FabZ"/>
    <property type="match status" value="1"/>
</dbReference>
<comment type="function">
    <text evidence="9 10">Involved in unsaturated fatty acids biosynthesis. Catalyzes the dehydration of short chain beta-hydroxyacyl-ACPs and long chain saturated and unsaturated beta-hydroxyacyl-ACPs.</text>
</comment>
<keyword evidence="5 10" id="KW-0444">Lipid biosynthesis</keyword>
<dbReference type="NCBIfam" id="NF000582">
    <property type="entry name" value="PRK00006.1"/>
    <property type="match status" value="1"/>
</dbReference>
<dbReference type="HAMAP" id="MF_00406">
    <property type="entry name" value="FabZ"/>
    <property type="match status" value="1"/>
</dbReference>
<evidence type="ECO:0000256" key="1">
    <source>
        <dbReference type="ARBA" id="ARBA00001055"/>
    </source>
</evidence>
<protein>
    <recommendedName>
        <fullName evidence="10">3-hydroxyacyl-[acyl-carrier-protein] dehydratase FabZ</fullName>
        <ecNumber evidence="10">4.2.1.59</ecNumber>
    </recommendedName>
    <alternativeName>
        <fullName evidence="10">(3R)-hydroxymyristoyl-[acyl-carrier-protein] dehydratase</fullName>
        <shortName evidence="10">(3R)-hydroxymyristoyl-ACP dehydrase</shortName>
    </alternativeName>
    <alternativeName>
        <fullName evidence="10">Beta-hydroxyacyl-ACP dehydratase</fullName>
    </alternativeName>
</protein>
<dbReference type="Pfam" id="PF07977">
    <property type="entry name" value="FabA"/>
    <property type="match status" value="1"/>
</dbReference>
<dbReference type="GO" id="GO:0016020">
    <property type="term" value="C:membrane"/>
    <property type="evidence" value="ECO:0007669"/>
    <property type="project" value="GOC"/>
</dbReference>
<keyword evidence="7 10" id="KW-0443">Lipid metabolism</keyword>
<keyword evidence="6 10" id="KW-0441">Lipid A biosynthesis</keyword>
<evidence type="ECO:0000256" key="10">
    <source>
        <dbReference type="HAMAP-Rule" id="MF_00406"/>
    </source>
</evidence>
<evidence type="ECO:0000256" key="4">
    <source>
        <dbReference type="ARBA" id="ARBA00022490"/>
    </source>
</evidence>
<reference evidence="11" key="1">
    <citation type="submission" date="2020-10" db="EMBL/GenBank/DDBJ databases">
        <authorList>
            <person name="Gilroy R."/>
        </authorList>
    </citation>
    <scope>NUCLEOTIDE SEQUENCE</scope>
    <source>
        <strain evidence="11">ChiBcec16-1751</strain>
    </source>
</reference>
<evidence type="ECO:0000256" key="8">
    <source>
        <dbReference type="ARBA" id="ARBA00023239"/>
    </source>
</evidence>
<dbReference type="CDD" id="cd01288">
    <property type="entry name" value="FabZ"/>
    <property type="match status" value="1"/>
</dbReference>
<dbReference type="PANTHER" id="PTHR30272:SF1">
    <property type="entry name" value="3-HYDROXYACYL-[ACYL-CARRIER-PROTEIN] DEHYDRATASE"/>
    <property type="match status" value="1"/>
</dbReference>
<feature type="active site" evidence="10">
    <location>
        <position position="49"/>
    </location>
</feature>
<evidence type="ECO:0000313" key="11">
    <source>
        <dbReference type="EMBL" id="HIS65560.1"/>
    </source>
</evidence>
<comment type="catalytic activity">
    <reaction evidence="1 10">
        <text>a (3R)-hydroxyacyl-[ACP] = a (2E)-enoyl-[ACP] + H2O</text>
        <dbReference type="Rhea" id="RHEA:13097"/>
        <dbReference type="Rhea" id="RHEA-COMP:9925"/>
        <dbReference type="Rhea" id="RHEA-COMP:9945"/>
        <dbReference type="ChEBI" id="CHEBI:15377"/>
        <dbReference type="ChEBI" id="CHEBI:78784"/>
        <dbReference type="ChEBI" id="CHEBI:78827"/>
        <dbReference type="EC" id="4.2.1.59"/>
    </reaction>
</comment>
<dbReference type="AlphaFoldDB" id="A0A9D1JTM1"/>
<evidence type="ECO:0000256" key="7">
    <source>
        <dbReference type="ARBA" id="ARBA00023098"/>
    </source>
</evidence>
<dbReference type="InterPro" id="IPR010084">
    <property type="entry name" value="FabZ"/>
</dbReference>
<sequence length="144" mass="15564">MELNNRQIQEIIPHRYPFLLVDKIIDMEPGQWAKGTKCVTANEAQFQGHFPGNPVMPGVLMIEALAQVGAVCALSLPENKGKLALFGGIKEARFRQQVVPGDVLELSCEIIKQKGPVGVGKAVATVNGKNAVTAELTFMLVDNP</sequence>
<dbReference type="GO" id="GO:0009245">
    <property type="term" value="P:lipid A biosynthetic process"/>
    <property type="evidence" value="ECO:0007669"/>
    <property type="project" value="UniProtKB-UniRule"/>
</dbReference>
<reference evidence="11" key="2">
    <citation type="journal article" date="2021" name="PeerJ">
        <title>Extensive microbial diversity within the chicken gut microbiome revealed by metagenomics and culture.</title>
        <authorList>
            <person name="Gilroy R."/>
            <person name="Ravi A."/>
            <person name="Getino M."/>
            <person name="Pursley I."/>
            <person name="Horton D.L."/>
            <person name="Alikhan N.F."/>
            <person name="Baker D."/>
            <person name="Gharbi K."/>
            <person name="Hall N."/>
            <person name="Watson M."/>
            <person name="Adriaenssens E.M."/>
            <person name="Foster-Nyarko E."/>
            <person name="Jarju S."/>
            <person name="Secka A."/>
            <person name="Antonio M."/>
            <person name="Oren A."/>
            <person name="Chaudhuri R.R."/>
            <person name="La Ragione R."/>
            <person name="Hildebrand F."/>
            <person name="Pallen M.J."/>
        </authorList>
    </citation>
    <scope>NUCLEOTIDE SEQUENCE</scope>
    <source>
        <strain evidence="11">ChiBcec16-1751</strain>
    </source>
</reference>
<evidence type="ECO:0000256" key="5">
    <source>
        <dbReference type="ARBA" id="ARBA00022516"/>
    </source>
</evidence>
<keyword evidence="4 10" id="KW-0963">Cytoplasm</keyword>
<evidence type="ECO:0000256" key="3">
    <source>
        <dbReference type="ARBA" id="ARBA00009174"/>
    </source>
</evidence>
<dbReference type="NCBIfam" id="TIGR01750">
    <property type="entry name" value="fabZ"/>
    <property type="match status" value="1"/>
</dbReference>
<organism evidence="11 12">
    <name type="scientific">Candidatus Avoscillospira avistercoris</name>
    <dbReference type="NCBI Taxonomy" id="2840707"/>
    <lineage>
        <taxon>Bacteria</taxon>
        <taxon>Bacillati</taxon>
        <taxon>Bacillota</taxon>
        <taxon>Clostridia</taxon>
        <taxon>Eubacteriales</taxon>
        <taxon>Oscillospiraceae</taxon>
        <taxon>Oscillospiraceae incertae sedis</taxon>
        <taxon>Candidatus Avoscillospira</taxon>
    </lineage>
</organism>
<evidence type="ECO:0000256" key="6">
    <source>
        <dbReference type="ARBA" id="ARBA00022556"/>
    </source>
</evidence>
<dbReference type="GO" id="GO:0006633">
    <property type="term" value="P:fatty acid biosynthetic process"/>
    <property type="evidence" value="ECO:0007669"/>
    <property type="project" value="UniProtKB-UniRule"/>
</dbReference>
<dbReference type="GO" id="GO:0019171">
    <property type="term" value="F:(3R)-hydroxyacyl-[acyl-carrier-protein] dehydratase activity"/>
    <property type="evidence" value="ECO:0007669"/>
    <property type="project" value="UniProtKB-EC"/>
</dbReference>
<evidence type="ECO:0000256" key="2">
    <source>
        <dbReference type="ARBA" id="ARBA00004496"/>
    </source>
</evidence>
<dbReference type="EC" id="4.2.1.59" evidence="10"/>
<dbReference type="EMBL" id="DVJJ01000143">
    <property type="protein sequence ID" value="HIS65560.1"/>
    <property type="molecule type" value="Genomic_DNA"/>
</dbReference>
<dbReference type="Proteomes" id="UP000886741">
    <property type="component" value="Unassembled WGS sequence"/>
</dbReference>
<proteinExistence type="inferred from homology"/>
<evidence type="ECO:0000313" key="12">
    <source>
        <dbReference type="Proteomes" id="UP000886741"/>
    </source>
</evidence>
<evidence type="ECO:0000256" key="9">
    <source>
        <dbReference type="ARBA" id="ARBA00025049"/>
    </source>
</evidence>
<accession>A0A9D1JTM1</accession>
<dbReference type="GO" id="GO:0005737">
    <property type="term" value="C:cytoplasm"/>
    <property type="evidence" value="ECO:0007669"/>
    <property type="project" value="UniProtKB-SubCell"/>
</dbReference>
<keyword evidence="8 10" id="KW-0456">Lyase</keyword>
<gene>
    <name evidence="10 11" type="primary">fabZ</name>
    <name evidence="11" type="ORF">IAA83_09365</name>
</gene>
<name>A0A9D1JTM1_9FIRM</name>
<comment type="subcellular location">
    <subcellularLocation>
        <location evidence="2 10">Cytoplasm</location>
    </subcellularLocation>
</comment>
<dbReference type="InterPro" id="IPR013114">
    <property type="entry name" value="FabA_FabZ"/>
</dbReference>
<comment type="similarity">
    <text evidence="3 10">Belongs to the thioester dehydratase family. FabZ subfamily.</text>
</comment>